<evidence type="ECO:0000259" key="7">
    <source>
        <dbReference type="Pfam" id="PF13480"/>
    </source>
</evidence>
<dbReference type="GO" id="GO:0044038">
    <property type="term" value="P:cell wall macromolecule biosynthetic process"/>
    <property type="evidence" value="ECO:0007669"/>
    <property type="project" value="InterPro"/>
</dbReference>
<dbReference type="OrthoDB" id="140543at2157"/>
<keyword evidence="4" id="KW-0573">Peptidoglycan synthesis</keyword>
<dbReference type="InterPro" id="IPR038740">
    <property type="entry name" value="BioF2-like_GNAT_dom"/>
</dbReference>
<dbReference type="AlphaFoldDB" id="A0A062V8E1"/>
<dbReference type="PANTHER" id="PTHR36174:SF1">
    <property type="entry name" value="LIPID II:GLYCINE GLYCYLTRANSFERASE"/>
    <property type="match status" value="1"/>
</dbReference>
<evidence type="ECO:0000256" key="6">
    <source>
        <dbReference type="ARBA" id="ARBA00023316"/>
    </source>
</evidence>
<reference evidence="8 9" key="1">
    <citation type="journal article" date="2013" name="Nature">
        <title>Anaerobic oxidation of methane coupled to nitrate reduction in a novel archaeal lineage.</title>
        <authorList>
            <person name="Haroon M.F."/>
            <person name="Hu S."/>
            <person name="Shi Y."/>
            <person name="Imelfort M."/>
            <person name="Keller J."/>
            <person name="Hugenholtz P."/>
            <person name="Yuan Z."/>
            <person name="Tyson G.W."/>
        </authorList>
    </citation>
    <scope>NUCLEOTIDE SEQUENCE [LARGE SCALE GENOMIC DNA]</scope>
    <source>
        <strain evidence="8 9">ANME-2d</strain>
    </source>
</reference>
<dbReference type="InterPro" id="IPR003447">
    <property type="entry name" value="FEMABX"/>
</dbReference>
<comment type="similarity">
    <text evidence="1">Belongs to the FemABX family.</text>
</comment>
<protein>
    <submittedName>
        <fullName evidence="8">FemAB family</fullName>
    </submittedName>
</protein>
<dbReference type="GO" id="GO:0071555">
    <property type="term" value="P:cell wall organization"/>
    <property type="evidence" value="ECO:0007669"/>
    <property type="project" value="UniProtKB-KW"/>
</dbReference>
<evidence type="ECO:0000256" key="2">
    <source>
        <dbReference type="ARBA" id="ARBA00022679"/>
    </source>
</evidence>
<dbReference type="InterPro" id="IPR016181">
    <property type="entry name" value="Acyl_CoA_acyltransferase"/>
</dbReference>
<proteinExistence type="inferred from homology"/>
<evidence type="ECO:0000313" key="9">
    <source>
        <dbReference type="Proteomes" id="UP000027153"/>
    </source>
</evidence>
<dbReference type="Gene3D" id="3.40.630.30">
    <property type="match status" value="1"/>
</dbReference>
<sequence>MEIESRIADDSDAELWDRIVESSPHGTVFHTWKCLKILEKYSKTKLYPVIVQRGIEPVGCIPLFYQKKLWMKLLFSPPPHVAIPRLGPVLAGYDGLKQHKRESITIEFQKSVDEFIFSSINPDYLVLSSASLQDSRCYKWGGYDVEPTYNYIFCLNDELDKIWSNIRKNTKQDIKRAQRRGISVREGNREDMLRVYELLVERYAEQGRKVHVPKDYLLEMYDALYPYNLRVFVVEHEGNVISGSIDVYFKHSAAAWIGNVKAVEHANDLLDWECIKWAYDNGFKYYRITGTAGDRRLYSSNSKFNPDLVVTFLAERYSSSISKLITDIVRKNVSVKRWVNKI</sequence>
<evidence type="ECO:0000313" key="8">
    <source>
        <dbReference type="EMBL" id="KCZ72833.1"/>
    </source>
</evidence>
<dbReference type="InterPro" id="IPR050644">
    <property type="entry name" value="PG_Glycine_Bridge_Synth"/>
</dbReference>
<dbReference type="SUPFAM" id="SSF55729">
    <property type="entry name" value="Acyl-CoA N-acyltransferases (Nat)"/>
    <property type="match status" value="1"/>
</dbReference>
<dbReference type="EMBL" id="JMIY01000002">
    <property type="protein sequence ID" value="KCZ72833.1"/>
    <property type="molecule type" value="Genomic_DNA"/>
</dbReference>
<dbReference type="Proteomes" id="UP000027153">
    <property type="component" value="Unassembled WGS sequence"/>
</dbReference>
<keyword evidence="2" id="KW-0808">Transferase</keyword>
<organism evidence="8 9">
    <name type="scientific">Candidatus Methanoperedens nitratireducens</name>
    <dbReference type="NCBI Taxonomy" id="1392998"/>
    <lineage>
        <taxon>Archaea</taxon>
        <taxon>Methanobacteriati</taxon>
        <taxon>Methanobacteriota</taxon>
        <taxon>Stenosarchaea group</taxon>
        <taxon>Methanomicrobia</taxon>
        <taxon>Methanosarcinales</taxon>
        <taxon>ANME-2 cluster</taxon>
        <taxon>Candidatus Methanoperedentaceae</taxon>
        <taxon>Candidatus Methanoperedens</taxon>
    </lineage>
</organism>
<comment type="caution">
    <text evidence="8">The sequence shown here is derived from an EMBL/GenBank/DDBJ whole genome shotgun (WGS) entry which is preliminary data.</text>
</comment>
<dbReference type="PANTHER" id="PTHR36174">
    <property type="entry name" value="LIPID II:GLYCINE GLYCYLTRANSFERASE"/>
    <property type="match status" value="1"/>
</dbReference>
<evidence type="ECO:0000256" key="3">
    <source>
        <dbReference type="ARBA" id="ARBA00022960"/>
    </source>
</evidence>
<keyword evidence="9" id="KW-1185">Reference proteome</keyword>
<gene>
    <name evidence="8" type="ORF">ANME2D_01268</name>
</gene>
<accession>A0A062V8E1</accession>
<evidence type="ECO:0000256" key="4">
    <source>
        <dbReference type="ARBA" id="ARBA00022984"/>
    </source>
</evidence>
<keyword evidence="6" id="KW-0961">Cell wall biogenesis/degradation</keyword>
<feature type="domain" description="BioF2-like acetyltransferase" evidence="7">
    <location>
        <begin position="165"/>
        <end position="290"/>
    </location>
</feature>
<dbReference type="GO" id="GO:0016755">
    <property type="term" value="F:aminoacyltransferase activity"/>
    <property type="evidence" value="ECO:0007669"/>
    <property type="project" value="InterPro"/>
</dbReference>
<evidence type="ECO:0000256" key="5">
    <source>
        <dbReference type="ARBA" id="ARBA00023315"/>
    </source>
</evidence>
<evidence type="ECO:0000256" key="1">
    <source>
        <dbReference type="ARBA" id="ARBA00009943"/>
    </source>
</evidence>
<name>A0A062V8E1_9EURY</name>
<keyword evidence="3" id="KW-0133">Cell shape</keyword>
<dbReference type="RefSeq" id="WP_048089850.1">
    <property type="nucleotide sequence ID" value="NZ_JMIY01000002.1"/>
</dbReference>
<dbReference type="Pfam" id="PF13480">
    <property type="entry name" value="Acetyltransf_6"/>
    <property type="match status" value="1"/>
</dbReference>
<keyword evidence="5" id="KW-0012">Acyltransferase</keyword>
<dbReference type="GO" id="GO:0008360">
    <property type="term" value="P:regulation of cell shape"/>
    <property type="evidence" value="ECO:0007669"/>
    <property type="project" value="UniProtKB-KW"/>
</dbReference>
<dbReference type="PROSITE" id="PS51191">
    <property type="entry name" value="FEMABX"/>
    <property type="match status" value="1"/>
</dbReference>